<name>A0ABW4EN82_9PSEU</name>
<dbReference type="Gene3D" id="3.40.50.200">
    <property type="entry name" value="Peptidase S8/S53 domain"/>
    <property type="match status" value="1"/>
</dbReference>
<dbReference type="PROSITE" id="PS51892">
    <property type="entry name" value="SUBTILASE"/>
    <property type="match status" value="1"/>
</dbReference>
<gene>
    <name evidence="9" type="ORF">ACFSJD_01480</name>
</gene>
<dbReference type="PROSITE" id="PS00136">
    <property type="entry name" value="SUBTILASE_ASP"/>
    <property type="match status" value="1"/>
</dbReference>
<evidence type="ECO:0000256" key="2">
    <source>
        <dbReference type="ARBA" id="ARBA00022670"/>
    </source>
</evidence>
<dbReference type="EMBL" id="JBHUCO010000001">
    <property type="protein sequence ID" value="MFD1516138.1"/>
    <property type="molecule type" value="Genomic_DNA"/>
</dbReference>
<protein>
    <submittedName>
        <fullName evidence="9">S8 family serine peptidase</fullName>
    </submittedName>
</protein>
<keyword evidence="2 5" id="KW-0645">Protease</keyword>
<evidence type="ECO:0000313" key="10">
    <source>
        <dbReference type="Proteomes" id="UP001597114"/>
    </source>
</evidence>
<keyword evidence="4 5" id="KW-0720">Serine protease</keyword>
<dbReference type="InterPro" id="IPR000209">
    <property type="entry name" value="Peptidase_S8/S53_dom"/>
</dbReference>
<dbReference type="Proteomes" id="UP001597114">
    <property type="component" value="Unassembled WGS sequence"/>
</dbReference>
<evidence type="ECO:0000256" key="7">
    <source>
        <dbReference type="SAM" id="MobiDB-lite"/>
    </source>
</evidence>
<organism evidence="9 10">
    <name type="scientific">Pseudonocardia yunnanensis</name>
    <dbReference type="NCBI Taxonomy" id="58107"/>
    <lineage>
        <taxon>Bacteria</taxon>
        <taxon>Bacillati</taxon>
        <taxon>Actinomycetota</taxon>
        <taxon>Actinomycetes</taxon>
        <taxon>Pseudonocardiales</taxon>
        <taxon>Pseudonocardiaceae</taxon>
        <taxon>Pseudonocardia</taxon>
    </lineage>
</organism>
<evidence type="ECO:0000256" key="1">
    <source>
        <dbReference type="ARBA" id="ARBA00011073"/>
    </source>
</evidence>
<keyword evidence="10" id="KW-1185">Reference proteome</keyword>
<dbReference type="InterPro" id="IPR023827">
    <property type="entry name" value="Peptidase_S8_Asp-AS"/>
</dbReference>
<dbReference type="InterPro" id="IPR050131">
    <property type="entry name" value="Peptidase_S8_subtilisin-like"/>
</dbReference>
<comment type="caution">
    <text evidence="9">The sequence shown here is derived from an EMBL/GenBank/DDBJ whole genome shotgun (WGS) entry which is preliminary data.</text>
</comment>
<comment type="similarity">
    <text evidence="1 5 6">Belongs to the peptidase S8 family.</text>
</comment>
<feature type="region of interest" description="Disordered" evidence="7">
    <location>
        <begin position="344"/>
        <end position="363"/>
    </location>
</feature>
<evidence type="ECO:0000256" key="6">
    <source>
        <dbReference type="RuleBase" id="RU003355"/>
    </source>
</evidence>
<feature type="domain" description="Peptidase S8/S53" evidence="8">
    <location>
        <begin position="167"/>
        <end position="561"/>
    </location>
</feature>
<feature type="active site" description="Charge relay system" evidence="5">
    <location>
        <position position="174"/>
    </location>
</feature>
<feature type="active site" description="Charge relay system" evidence="5">
    <location>
        <position position="480"/>
    </location>
</feature>
<dbReference type="InterPro" id="IPR036852">
    <property type="entry name" value="Peptidase_S8/S53_dom_sf"/>
</dbReference>
<dbReference type="PANTHER" id="PTHR43806:SF11">
    <property type="entry name" value="CEREVISIN-RELATED"/>
    <property type="match status" value="1"/>
</dbReference>
<evidence type="ECO:0000259" key="8">
    <source>
        <dbReference type="Pfam" id="PF00082"/>
    </source>
</evidence>
<dbReference type="Pfam" id="PF00082">
    <property type="entry name" value="Peptidase_S8"/>
    <property type="match status" value="1"/>
</dbReference>
<dbReference type="PRINTS" id="PR00723">
    <property type="entry name" value="SUBTILISIN"/>
</dbReference>
<reference evidence="10" key="1">
    <citation type="journal article" date="2019" name="Int. J. Syst. Evol. Microbiol.">
        <title>The Global Catalogue of Microorganisms (GCM) 10K type strain sequencing project: providing services to taxonomists for standard genome sequencing and annotation.</title>
        <authorList>
            <consortium name="The Broad Institute Genomics Platform"/>
            <consortium name="The Broad Institute Genome Sequencing Center for Infectious Disease"/>
            <person name="Wu L."/>
            <person name="Ma J."/>
        </authorList>
    </citation>
    <scope>NUCLEOTIDE SEQUENCE [LARGE SCALE GENOMIC DNA]</scope>
    <source>
        <strain evidence="10">CCM 7043</strain>
    </source>
</reference>
<dbReference type="InterPro" id="IPR023828">
    <property type="entry name" value="Peptidase_S8_Ser-AS"/>
</dbReference>
<proteinExistence type="inferred from homology"/>
<dbReference type="SUPFAM" id="SSF52743">
    <property type="entry name" value="Subtilisin-like"/>
    <property type="match status" value="1"/>
</dbReference>
<evidence type="ECO:0000256" key="4">
    <source>
        <dbReference type="ARBA" id="ARBA00022825"/>
    </source>
</evidence>
<sequence length="574" mass="57987">MRNPRALALIGVLVGVALVAPVVMVVPRVVAPTSTASMEFAEYTVLLTATGDAGVRAAADAAVQAAGGQVLRENAAVGALVVQAPATGFVEAVTADDAVFGAVRARVVGAAPPAHTAQAASSPAAAPAVTAAATQGPAGLDPLDTQLWGLAMIKADAARAVQAGDRRVQVGILDSGIDATHPDLAANVDTRLSRNFVTDIPRDETGAEMDGPCEFADCIDPADHDDAGHGTHVAGIVAAAADGSGISGVAPGVTLVSIRGGQDSGLMFLQPVIDALTYGADIGLDVINMSFFVDPWLYNCLDNPADPPEARIAQRTTVEAVSRALEYAHAKGVTLVGSLGNGHVDLGSPGSDPTSPNSPAGGAYPRKIDNGTCLLLPAEGPHVIGVSAVGPSGIKADYSNYGLEQVSVAAPGGWFQDGFGTPSFRRADNLVLSTYPRSLLEASGAVDAKGAVTALGTANGVESFCGSRGCGYYVPLQGTSMAAPYVAGVAALVVSEFGTPDPQHPGNLTMPPDEVERVLVDTAAPRSCPAPVVSYTREGRTPDFDAQCAGDAEFNGHYGAGIVDALAAVSADAR</sequence>
<keyword evidence="3 5" id="KW-0378">Hydrolase</keyword>
<dbReference type="PROSITE" id="PS00138">
    <property type="entry name" value="SUBTILASE_SER"/>
    <property type="match status" value="1"/>
</dbReference>
<dbReference type="InterPro" id="IPR022398">
    <property type="entry name" value="Peptidase_S8_His-AS"/>
</dbReference>
<feature type="active site" description="Charge relay system" evidence="5">
    <location>
        <position position="229"/>
    </location>
</feature>
<dbReference type="PROSITE" id="PS00137">
    <property type="entry name" value="SUBTILASE_HIS"/>
    <property type="match status" value="1"/>
</dbReference>
<evidence type="ECO:0000256" key="3">
    <source>
        <dbReference type="ARBA" id="ARBA00022801"/>
    </source>
</evidence>
<evidence type="ECO:0000256" key="5">
    <source>
        <dbReference type="PROSITE-ProRule" id="PRU01240"/>
    </source>
</evidence>
<evidence type="ECO:0000313" key="9">
    <source>
        <dbReference type="EMBL" id="MFD1516138.1"/>
    </source>
</evidence>
<dbReference type="RefSeq" id="WP_344724882.1">
    <property type="nucleotide sequence ID" value="NZ_BAAAUS010000027.1"/>
</dbReference>
<dbReference type="InterPro" id="IPR015500">
    <property type="entry name" value="Peptidase_S8_subtilisin-rel"/>
</dbReference>
<accession>A0ABW4EN82</accession>
<dbReference type="PANTHER" id="PTHR43806">
    <property type="entry name" value="PEPTIDASE S8"/>
    <property type="match status" value="1"/>
</dbReference>